<feature type="region of interest" description="Disordered" evidence="1">
    <location>
        <begin position="1"/>
        <end position="59"/>
    </location>
</feature>
<keyword evidence="2" id="KW-1133">Transmembrane helix</keyword>
<organism evidence="3 4">
    <name type="scientific">Rhizopus oryzae</name>
    <name type="common">Mucormycosis agent</name>
    <name type="synonym">Rhizopus arrhizus var. delemar</name>
    <dbReference type="NCBI Taxonomy" id="64495"/>
    <lineage>
        <taxon>Eukaryota</taxon>
        <taxon>Fungi</taxon>
        <taxon>Fungi incertae sedis</taxon>
        <taxon>Mucoromycota</taxon>
        <taxon>Mucoromycotina</taxon>
        <taxon>Mucoromycetes</taxon>
        <taxon>Mucorales</taxon>
        <taxon>Mucorineae</taxon>
        <taxon>Rhizopodaceae</taxon>
        <taxon>Rhizopus</taxon>
    </lineage>
</organism>
<accession>A0A9P6X083</accession>
<feature type="transmembrane region" description="Helical" evidence="2">
    <location>
        <begin position="381"/>
        <end position="403"/>
    </location>
</feature>
<sequence length="434" mass="49657">MITLKRSEMRKIPLNKRPTASSTQEKKEERSEIRRNVTTETELVHKEEEQDSEEVEENPFSDAGAVDEMRIDPATVFPYSNRPKGSRLTVMREESEQWDLFFDPQYTFGSFTHCVSKPNSNDYYYKGKWPLDYEDIIGMAPKHLKNSLGARHVCEAGSIMSAVEEDAFLFPTVPNPALPDLKHLRSITNIDDNEESDNDDDALGRHQGSMVQVDIVPCPSVPLHAKNTEAEAMWKDRLDLLNTIQHTGFSEELDGTRDAPFQGSRAARIQRQIKDKAEKIKKEALADRKKNESKEDVLYEDIRELKESASIASFRDFQEKALDLDMEKSQEGKQKNRQSFLLFVLGFLCPPLWLLNFVLGLRSSENETEASKEIDKKWRKYSRNAFCIALLLFAAVSIIIIVAKPGSVGFRQTKEDYVREDIVMFDDEGFVLDG</sequence>
<evidence type="ECO:0000256" key="2">
    <source>
        <dbReference type="SAM" id="Phobius"/>
    </source>
</evidence>
<proteinExistence type="predicted"/>
<gene>
    <name evidence="3" type="ORF">G6F64_010975</name>
</gene>
<feature type="compositionally biased region" description="Basic and acidic residues" evidence="1">
    <location>
        <begin position="1"/>
        <end position="11"/>
    </location>
</feature>
<keyword evidence="2" id="KW-0812">Transmembrane</keyword>
<feature type="compositionally biased region" description="Acidic residues" evidence="1">
    <location>
        <begin position="49"/>
        <end position="59"/>
    </location>
</feature>
<feature type="compositionally biased region" description="Basic and acidic residues" evidence="1">
    <location>
        <begin position="24"/>
        <end position="48"/>
    </location>
</feature>
<name>A0A9P6X083_RHIOR</name>
<dbReference type="Proteomes" id="UP000716291">
    <property type="component" value="Unassembled WGS sequence"/>
</dbReference>
<feature type="transmembrane region" description="Helical" evidence="2">
    <location>
        <begin position="340"/>
        <end position="361"/>
    </location>
</feature>
<keyword evidence="2" id="KW-0472">Membrane</keyword>
<evidence type="ECO:0000256" key="1">
    <source>
        <dbReference type="SAM" id="MobiDB-lite"/>
    </source>
</evidence>
<dbReference type="AlphaFoldDB" id="A0A9P6X083"/>
<evidence type="ECO:0000313" key="3">
    <source>
        <dbReference type="EMBL" id="KAG1302380.1"/>
    </source>
</evidence>
<protein>
    <submittedName>
        <fullName evidence="3">Uncharacterized protein</fullName>
    </submittedName>
</protein>
<comment type="caution">
    <text evidence="3">The sequence shown here is derived from an EMBL/GenBank/DDBJ whole genome shotgun (WGS) entry which is preliminary data.</text>
</comment>
<evidence type="ECO:0000313" key="4">
    <source>
        <dbReference type="Proteomes" id="UP000716291"/>
    </source>
</evidence>
<dbReference type="EMBL" id="JAANQT010002465">
    <property type="protein sequence ID" value="KAG1302380.1"/>
    <property type="molecule type" value="Genomic_DNA"/>
</dbReference>
<reference evidence="3" key="1">
    <citation type="journal article" date="2020" name="Microb. Genom.">
        <title>Genetic diversity of clinical and environmental Mucorales isolates obtained from an investigation of mucormycosis cases among solid organ transplant recipients.</title>
        <authorList>
            <person name="Nguyen M.H."/>
            <person name="Kaul D."/>
            <person name="Muto C."/>
            <person name="Cheng S.J."/>
            <person name="Richter R.A."/>
            <person name="Bruno V.M."/>
            <person name="Liu G."/>
            <person name="Beyhan S."/>
            <person name="Sundermann A.J."/>
            <person name="Mounaud S."/>
            <person name="Pasculle A.W."/>
            <person name="Nierman W.C."/>
            <person name="Driscoll E."/>
            <person name="Cumbie R."/>
            <person name="Clancy C.J."/>
            <person name="Dupont C.L."/>
        </authorList>
    </citation>
    <scope>NUCLEOTIDE SEQUENCE</scope>
    <source>
        <strain evidence="3">GL11</strain>
    </source>
</reference>
<keyword evidence="4" id="KW-1185">Reference proteome</keyword>